<dbReference type="PROSITE" id="PS50928">
    <property type="entry name" value="ABC_TM1"/>
    <property type="match status" value="1"/>
</dbReference>
<evidence type="ECO:0000256" key="5">
    <source>
        <dbReference type="ARBA" id="ARBA00022692"/>
    </source>
</evidence>
<reference evidence="10 11" key="1">
    <citation type="journal article" date="2015" name="Genome Announc.">
        <title>Expanding the biotechnology potential of lactobacilli through comparative genomics of 213 strains and associated genera.</title>
        <authorList>
            <person name="Sun Z."/>
            <person name="Harris H.M."/>
            <person name="McCann A."/>
            <person name="Guo C."/>
            <person name="Argimon S."/>
            <person name="Zhang W."/>
            <person name="Yang X."/>
            <person name="Jeffery I.B."/>
            <person name="Cooney J.C."/>
            <person name="Kagawa T.F."/>
            <person name="Liu W."/>
            <person name="Song Y."/>
            <person name="Salvetti E."/>
            <person name="Wrobel A."/>
            <person name="Rasinkangas P."/>
            <person name="Parkhill J."/>
            <person name="Rea M.C."/>
            <person name="O'Sullivan O."/>
            <person name="Ritari J."/>
            <person name="Douillard F.P."/>
            <person name="Paul Ross R."/>
            <person name="Yang R."/>
            <person name="Briner A.E."/>
            <person name="Felis G.E."/>
            <person name="de Vos W.M."/>
            <person name="Barrangou R."/>
            <person name="Klaenhammer T.R."/>
            <person name="Caufield P.W."/>
            <person name="Cui Y."/>
            <person name="Zhang H."/>
            <person name="O'Toole P.W."/>
        </authorList>
    </citation>
    <scope>NUCLEOTIDE SEQUENCE [LARGE SCALE GENOMIC DNA]</scope>
    <source>
        <strain evidence="10 11">DSM 20335</strain>
    </source>
</reference>
<feature type="transmembrane region" description="Helical" evidence="8">
    <location>
        <begin position="164"/>
        <end position="189"/>
    </location>
</feature>
<dbReference type="CDD" id="cd06261">
    <property type="entry name" value="TM_PBP2"/>
    <property type="match status" value="1"/>
</dbReference>
<dbReference type="FunFam" id="1.10.3720.10:FF:000002">
    <property type="entry name" value="D-methionine ABC transporter permease MetI"/>
    <property type="match status" value="1"/>
</dbReference>
<keyword evidence="3 8" id="KW-0813">Transport</keyword>
<dbReference type="EMBL" id="AYYK01000008">
    <property type="protein sequence ID" value="KRM79007.1"/>
    <property type="molecule type" value="Genomic_DNA"/>
</dbReference>
<dbReference type="PATRIC" id="fig|1423738.3.peg.166"/>
<proteinExistence type="inferred from homology"/>
<evidence type="ECO:0000259" key="9">
    <source>
        <dbReference type="PROSITE" id="PS50928"/>
    </source>
</evidence>
<feature type="transmembrane region" description="Helical" evidence="8">
    <location>
        <begin position="75"/>
        <end position="96"/>
    </location>
</feature>
<comment type="caution">
    <text evidence="10">The sequence shown here is derived from an EMBL/GenBank/DDBJ whole genome shotgun (WGS) entry which is preliminary data.</text>
</comment>
<dbReference type="Pfam" id="PF00528">
    <property type="entry name" value="BPD_transp_1"/>
    <property type="match status" value="1"/>
</dbReference>
<dbReference type="STRING" id="1423738.FC84_GL000164"/>
<dbReference type="GO" id="GO:0048473">
    <property type="term" value="P:D-methionine transmembrane transport"/>
    <property type="evidence" value="ECO:0007669"/>
    <property type="project" value="TreeGrafter"/>
</dbReference>
<dbReference type="PANTHER" id="PTHR30450:SF1">
    <property type="entry name" value="D-METHIONINE TRANSPORT SYSTEM PERMEASE PROTEIN METI-RELATED"/>
    <property type="match status" value="1"/>
</dbReference>
<dbReference type="PANTHER" id="PTHR30450">
    <property type="entry name" value="ABC TRANSPORTER PERMEASE"/>
    <property type="match status" value="1"/>
</dbReference>
<keyword evidence="6 8" id="KW-1133">Transmembrane helix</keyword>
<accession>A0A0R2BHG1</accession>
<name>A0A0R2BHG1_9LACO</name>
<protein>
    <submittedName>
        <fullName evidence="10">Metal ion ABC transporter permease</fullName>
    </submittedName>
</protein>
<evidence type="ECO:0000256" key="1">
    <source>
        <dbReference type="ARBA" id="ARBA00004651"/>
    </source>
</evidence>
<keyword evidence="7 8" id="KW-0472">Membrane</keyword>
<feature type="transmembrane region" description="Helical" evidence="8">
    <location>
        <begin position="32"/>
        <end position="54"/>
    </location>
</feature>
<evidence type="ECO:0000256" key="3">
    <source>
        <dbReference type="ARBA" id="ARBA00022448"/>
    </source>
</evidence>
<dbReference type="Gene3D" id="1.10.3720.10">
    <property type="entry name" value="MetI-like"/>
    <property type="match status" value="1"/>
</dbReference>
<evidence type="ECO:0000256" key="7">
    <source>
        <dbReference type="ARBA" id="ARBA00023136"/>
    </source>
</evidence>
<sequence>MLNFLNQVMPNVVENWSGDTGMVTGIWQTLYMTFWTTLIGGLIGLALGVALVIYDEQGIMANKAVYSILDKFVNVFRSIPFIILLSVVFPITQFIVGTTIGPKGALVPLIIGTAPFYARQVQNTLVQIDPGVIESAEALGYGPWTIITKVYLREGLPDLIRTSVLTIISIIGLTAMAGAVGAGGLGYIAVSKGYQRYQNDITIVATLLILVIVFIIQGLGDLWAKKIDHR</sequence>
<dbReference type="InterPro" id="IPR000515">
    <property type="entry name" value="MetI-like"/>
</dbReference>
<dbReference type="GO" id="GO:0005886">
    <property type="term" value="C:plasma membrane"/>
    <property type="evidence" value="ECO:0007669"/>
    <property type="project" value="UniProtKB-SubCell"/>
</dbReference>
<dbReference type="OrthoDB" id="9793490at2"/>
<evidence type="ECO:0000256" key="6">
    <source>
        <dbReference type="ARBA" id="ARBA00022989"/>
    </source>
</evidence>
<feature type="domain" description="ABC transmembrane type-1" evidence="9">
    <location>
        <begin position="26"/>
        <end position="220"/>
    </location>
</feature>
<organism evidence="10 11">
    <name type="scientific">Lapidilactobacillus dextrinicus DSM 20335</name>
    <dbReference type="NCBI Taxonomy" id="1423738"/>
    <lineage>
        <taxon>Bacteria</taxon>
        <taxon>Bacillati</taxon>
        <taxon>Bacillota</taxon>
        <taxon>Bacilli</taxon>
        <taxon>Lactobacillales</taxon>
        <taxon>Lactobacillaceae</taxon>
        <taxon>Lapidilactobacillus</taxon>
    </lineage>
</organism>
<dbReference type="InterPro" id="IPR035906">
    <property type="entry name" value="MetI-like_sf"/>
</dbReference>
<dbReference type="Proteomes" id="UP000051813">
    <property type="component" value="Unassembled WGS sequence"/>
</dbReference>
<keyword evidence="4" id="KW-1003">Cell membrane</keyword>
<feature type="transmembrane region" description="Helical" evidence="8">
    <location>
        <begin position="201"/>
        <end position="220"/>
    </location>
</feature>
<dbReference type="AlphaFoldDB" id="A0A0R2BHG1"/>
<dbReference type="SUPFAM" id="SSF161098">
    <property type="entry name" value="MetI-like"/>
    <property type="match status" value="1"/>
</dbReference>
<evidence type="ECO:0000313" key="11">
    <source>
        <dbReference type="Proteomes" id="UP000051813"/>
    </source>
</evidence>
<keyword evidence="11" id="KW-1185">Reference proteome</keyword>
<comment type="subcellular location">
    <subcellularLocation>
        <location evidence="1 8">Cell membrane</location>
        <topology evidence="1 8">Multi-pass membrane protein</topology>
    </subcellularLocation>
</comment>
<keyword evidence="5 8" id="KW-0812">Transmembrane</keyword>
<evidence type="ECO:0000256" key="4">
    <source>
        <dbReference type="ARBA" id="ARBA00022475"/>
    </source>
</evidence>
<gene>
    <name evidence="10" type="ORF">FC84_GL000164</name>
</gene>
<evidence type="ECO:0000256" key="2">
    <source>
        <dbReference type="ARBA" id="ARBA00007069"/>
    </source>
</evidence>
<evidence type="ECO:0000313" key="10">
    <source>
        <dbReference type="EMBL" id="KRM79007.1"/>
    </source>
</evidence>
<evidence type="ECO:0000256" key="8">
    <source>
        <dbReference type="RuleBase" id="RU363032"/>
    </source>
</evidence>
<dbReference type="InterPro" id="IPR051322">
    <property type="entry name" value="AA_ABC_Transporter_Permease"/>
</dbReference>
<comment type="similarity">
    <text evidence="2">Belongs to the binding-protein-dependent transport system permease family. CysTW subfamily.</text>
</comment>
<dbReference type="RefSeq" id="WP_057756534.1">
    <property type="nucleotide sequence ID" value="NZ_AYYK01000008.1"/>
</dbReference>